<gene>
    <name evidence="3" type="primary">dmpL</name>
</gene>
<organism evidence="3">
    <name type="scientific">Sphingobium phenoxybenzoativorans</name>
    <dbReference type="NCBI Taxonomy" id="1592790"/>
    <lineage>
        <taxon>Bacteria</taxon>
        <taxon>Pseudomonadati</taxon>
        <taxon>Pseudomonadota</taxon>
        <taxon>Alphaproteobacteria</taxon>
        <taxon>Sphingomonadales</taxon>
        <taxon>Sphingomonadaceae</taxon>
        <taxon>Sphingobium</taxon>
    </lineage>
</organism>
<dbReference type="AlphaFoldDB" id="A0A1W5YR19"/>
<sequence length="336" mass="38689">MTVDIKTTSVQPRRNTFAHIARRSGSDKAASRYDEATFDMQPSANFHYRPTWAPEFELFDKRRTALEMEDWDAFKDPRQYYYGAYTIARARMMESTEKNFAFVEKRRSFDSIEPNWRDLLQLYLIPLRHFEWGANMNNCNITDLGYGAAITQATMYATMDRLGNAQILSRIGLLLDNQTGESLATAKMAWMELPVWQPIRRMVEDSLVLNDWFEQFVAQNFVFDTLVYSLVLGAFDDEGQKRGAHGVSLLTEFLSDWHDETARWVDAVLTRAAKESPQNANLISSWVAKWSGIALPALEPLAREVLRNDAETALGSAEERLEARFAKFRTDDRVHI</sequence>
<dbReference type="InterPro" id="IPR012348">
    <property type="entry name" value="RNR-like"/>
</dbReference>
<dbReference type="PIRSF" id="PIRSF000040">
    <property type="entry name" value="MMOH_comp"/>
    <property type="match status" value="1"/>
</dbReference>
<accession>A0A1W5YR19</accession>
<evidence type="ECO:0000313" key="3">
    <source>
        <dbReference type="EMBL" id="ARI47606.1"/>
    </source>
</evidence>
<dbReference type="SUPFAM" id="SSF47240">
    <property type="entry name" value="Ferritin-like"/>
    <property type="match status" value="1"/>
</dbReference>
<dbReference type="CDD" id="cd01058">
    <property type="entry name" value="AAMH_B"/>
    <property type="match status" value="1"/>
</dbReference>
<protein>
    <submittedName>
        <fullName evidence="3">Phenol hydrolase beta subunit</fullName>
    </submittedName>
</protein>
<keyword evidence="2" id="KW-0503">Monooxygenase</keyword>
<reference evidence="3" key="1">
    <citation type="journal article" date="2017" name="Appl. Environ. Microbiol.">
        <title>Degradation of diphenyl ether in Sphingobium phenoxybenzoativorans SC_3 is initiated by a novel ring-cleavage dioxygenase.</title>
        <authorList>
            <person name="Cai S."/>
            <person name="Chen L.W."/>
            <person name="Ai Y.C."/>
            <person name="Qiu J.G."/>
            <person name="Wang C.H."/>
            <person name="Shi C."/>
            <person name="He J."/>
            <person name="Cai T.M."/>
        </authorList>
    </citation>
    <scope>NUCLEOTIDE SEQUENCE</scope>
    <source>
        <strain evidence="3">SC_3</strain>
    </source>
</reference>
<dbReference type="InterPro" id="IPR003430">
    <property type="entry name" value="Phenol_Hydrox"/>
</dbReference>
<dbReference type="InterPro" id="IPR009078">
    <property type="entry name" value="Ferritin-like_SF"/>
</dbReference>
<dbReference type="OrthoDB" id="9806768at2"/>
<keyword evidence="1" id="KW-0560">Oxidoreductase</keyword>
<dbReference type="GO" id="GO:0016709">
    <property type="term" value="F:oxidoreductase activity, acting on paired donors, with incorporation or reduction of molecular oxygen, NAD(P)H as one donor, and incorporation of one atom of oxygen"/>
    <property type="evidence" value="ECO:0007669"/>
    <property type="project" value="InterPro"/>
</dbReference>
<dbReference type="RefSeq" id="WP_070156801.1">
    <property type="nucleotide sequence ID" value="NZ_MINO01000037.1"/>
</dbReference>
<dbReference type="GO" id="GO:0016787">
    <property type="term" value="F:hydrolase activity"/>
    <property type="evidence" value="ECO:0007669"/>
    <property type="project" value="UniProtKB-KW"/>
</dbReference>
<evidence type="ECO:0000256" key="1">
    <source>
        <dbReference type="ARBA" id="ARBA00023002"/>
    </source>
</evidence>
<dbReference type="Pfam" id="PF02332">
    <property type="entry name" value="Phenol_Hydrox"/>
    <property type="match status" value="1"/>
</dbReference>
<evidence type="ECO:0000256" key="2">
    <source>
        <dbReference type="ARBA" id="ARBA00023033"/>
    </source>
</evidence>
<dbReference type="InterPro" id="IPR012078">
    <property type="entry name" value="MP_mOase_hydro"/>
</dbReference>
<proteinExistence type="predicted"/>
<dbReference type="Gene3D" id="1.10.620.20">
    <property type="entry name" value="Ribonucleotide Reductase, subunit A"/>
    <property type="match status" value="1"/>
</dbReference>
<keyword evidence="3" id="KW-0378">Hydrolase</keyword>
<name>A0A1W5YR19_9SPHN</name>
<dbReference type="EMBL" id="KX823580">
    <property type="protein sequence ID" value="ARI47606.1"/>
    <property type="molecule type" value="Genomic_DNA"/>
</dbReference>